<protein>
    <submittedName>
        <fullName evidence="2">Protein CBG24322</fullName>
    </submittedName>
</protein>
<evidence type="ECO:0000256" key="1">
    <source>
        <dbReference type="SAM" id="Coils"/>
    </source>
</evidence>
<dbReference type="InParanoid" id="A8WKG5"/>
<dbReference type="KEGG" id="cbr:CBG_24322"/>
<reference evidence="2 3" key="1">
    <citation type="journal article" date="2003" name="PLoS Biol.">
        <title>The genome sequence of Caenorhabditis briggsae: a platform for comparative genomics.</title>
        <authorList>
            <person name="Stein L.D."/>
            <person name="Bao Z."/>
            <person name="Blasiar D."/>
            <person name="Blumenthal T."/>
            <person name="Brent M.R."/>
            <person name="Chen N."/>
            <person name="Chinwalla A."/>
            <person name="Clarke L."/>
            <person name="Clee C."/>
            <person name="Coghlan A."/>
            <person name="Coulson A."/>
            <person name="D'Eustachio P."/>
            <person name="Fitch D.H."/>
            <person name="Fulton L.A."/>
            <person name="Fulton R.E."/>
            <person name="Griffiths-Jones S."/>
            <person name="Harris T.W."/>
            <person name="Hillier L.W."/>
            <person name="Kamath R."/>
            <person name="Kuwabara P.E."/>
            <person name="Mardis E.R."/>
            <person name="Marra M.A."/>
            <person name="Miner T.L."/>
            <person name="Minx P."/>
            <person name="Mullikin J.C."/>
            <person name="Plumb R.W."/>
            <person name="Rogers J."/>
            <person name="Schein J.E."/>
            <person name="Sohrmann M."/>
            <person name="Spieth J."/>
            <person name="Stajich J.E."/>
            <person name="Wei C."/>
            <person name="Willey D."/>
            <person name="Wilson R.K."/>
            <person name="Durbin R."/>
            <person name="Waterston R.H."/>
        </authorList>
    </citation>
    <scope>NUCLEOTIDE SEQUENCE [LARGE SCALE GENOMIC DNA]</scope>
    <source>
        <strain evidence="2 3">AF16</strain>
    </source>
</reference>
<feature type="coiled-coil region" evidence="1">
    <location>
        <begin position="27"/>
        <end position="75"/>
    </location>
</feature>
<dbReference type="CTD" id="8590215"/>
<organism evidence="2 3">
    <name type="scientific">Caenorhabditis briggsae</name>
    <dbReference type="NCBI Taxonomy" id="6238"/>
    <lineage>
        <taxon>Eukaryota</taxon>
        <taxon>Metazoa</taxon>
        <taxon>Ecdysozoa</taxon>
        <taxon>Nematoda</taxon>
        <taxon>Chromadorea</taxon>
        <taxon>Rhabditida</taxon>
        <taxon>Rhabditina</taxon>
        <taxon>Rhabditomorpha</taxon>
        <taxon>Rhabditoidea</taxon>
        <taxon>Rhabditidae</taxon>
        <taxon>Peloderinae</taxon>
        <taxon>Caenorhabditis</taxon>
    </lineage>
</organism>
<proteinExistence type="predicted"/>
<accession>A8WKG5</accession>
<dbReference type="HOGENOM" id="CLU_1367322_0_0_1"/>
<dbReference type="EMBL" id="HE601362">
    <property type="protein sequence ID" value="CAP20960.2"/>
    <property type="molecule type" value="Genomic_DNA"/>
</dbReference>
<evidence type="ECO:0000313" key="2">
    <source>
        <dbReference type="EMBL" id="CAP20960.2"/>
    </source>
</evidence>
<dbReference type="RefSeq" id="XP_045091305.1">
    <property type="nucleotide sequence ID" value="XM_045243061.1"/>
</dbReference>
<dbReference type="AlphaFoldDB" id="A8WKG5"/>
<evidence type="ECO:0000313" key="3">
    <source>
        <dbReference type="Proteomes" id="UP000008549"/>
    </source>
</evidence>
<name>A8WKG5_CAEBR</name>
<gene>
    <name evidence="2" type="ORF">CBG24322</name>
    <name evidence="2" type="ORF">CBG_24322</name>
</gene>
<sequence>MGDNNEEIGKNPKIDSQSEKFEILEKLNSQEQKFDEFAKKLQSIEESVSKIPKFDDDERKTMMKFEKQLESLEKTMLLNVTFTENNSLELISVPESKQEGAEIRKKIRVETCVQKCDKFRRRSAKYQRRRRAFQSQSKLNAKKAVILKLLLFVSRMLRSEMNDAQTVRKPRIQTEMAKKLKENVLPFLLHKLLSSLRIWV</sequence>
<dbReference type="Proteomes" id="UP000008549">
    <property type="component" value="Unassembled WGS sequence"/>
</dbReference>
<reference evidence="2 3" key="2">
    <citation type="journal article" date="2011" name="PLoS Genet.">
        <title>Caenorhabditis briggsae recombinant inbred line genotypes reveal inter-strain incompatibility and the evolution of recombination.</title>
        <authorList>
            <person name="Ross J.A."/>
            <person name="Koboldt D.C."/>
            <person name="Staisch J.E."/>
            <person name="Chamberlin H.M."/>
            <person name="Gupta B.P."/>
            <person name="Miller R.D."/>
            <person name="Baird S.E."/>
            <person name="Haag E.S."/>
        </authorList>
    </citation>
    <scope>NUCLEOTIDE SEQUENCE [LARGE SCALE GENOMIC DNA]</scope>
    <source>
        <strain evidence="2 3">AF16</strain>
    </source>
</reference>
<keyword evidence="1" id="KW-0175">Coiled coil</keyword>
<keyword evidence="3" id="KW-1185">Reference proteome</keyword>
<dbReference type="GeneID" id="8590215"/>